<organism evidence="3 4">
    <name type="scientific">Streptomyces niveus</name>
    <name type="common">Streptomyces spheroides</name>
    <dbReference type="NCBI Taxonomy" id="193462"/>
    <lineage>
        <taxon>Bacteria</taxon>
        <taxon>Bacillati</taxon>
        <taxon>Actinomycetota</taxon>
        <taxon>Actinomycetes</taxon>
        <taxon>Kitasatosporales</taxon>
        <taxon>Streptomycetaceae</taxon>
        <taxon>Streptomyces</taxon>
    </lineage>
</organism>
<feature type="transmembrane region" description="Helical" evidence="2">
    <location>
        <begin position="58"/>
        <end position="78"/>
    </location>
</feature>
<evidence type="ECO:0000256" key="2">
    <source>
        <dbReference type="SAM" id="Phobius"/>
    </source>
</evidence>
<feature type="transmembrane region" description="Helical" evidence="2">
    <location>
        <begin position="28"/>
        <end position="46"/>
    </location>
</feature>
<evidence type="ECO:0000313" key="4">
    <source>
        <dbReference type="Proteomes" id="UP001432209"/>
    </source>
</evidence>
<feature type="transmembrane region" description="Helical" evidence="2">
    <location>
        <begin position="110"/>
        <end position="128"/>
    </location>
</feature>
<name>A0ABZ2A0Z5_STRNV</name>
<reference evidence="3" key="1">
    <citation type="submission" date="2022-10" db="EMBL/GenBank/DDBJ databases">
        <title>The complete genomes of actinobacterial strains from the NBC collection.</title>
        <authorList>
            <person name="Joergensen T.S."/>
            <person name="Alvarez Arevalo M."/>
            <person name="Sterndorff E.B."/>
            <person name="Faurdal D."/>
            <person name="Vuksanovic O."/>
            <person name="Mourched A.-S."/>
            <person name="Charusanti P."/>
            <person name="Shaw S."/>
            <person name="Blin K."/>
            <person name="Weber T."/>
        </authorList>
    </citation>
    <scope>NUCLEOTIDE SEQUENCE</scope>
    <source>
        <strain evidence="3">NBC_01432</strain>
    </source>
</reference>
<feature type="compositionally biased region" description="Low complexity" evidence="1">
    <location>
        <begin position="179"/>
        <end position="189"/>
    </location>
</feature>
<accession>A0ABZ2A0Z5</accession>
<feature type="region of interest" description="Disordered" evidence="1">
    <location>
        <begin position="162"/>
        <end position="206"/>
    </location>
</feature>
<gene>
    <name evidence="3" type="ORF">OG442_12535</name>
</gene>
<keyword evidence="2" id="KW-1133">Transmembrane helix</keyword>
<dbReference type="Pfam" id="PF19609">
    <property type="entry name" value="DUF6114"/>
    <property type="match status" value="1"/>
</dbReference>
<dbReference type="InterPro" id="IPR046096">
    <property type="entry name" value="DUF6114"/>
</dbReference>
<keyword evidence="2" id="KW-0472">Membrane</keyword>
<protein>
    <submittedName>
        <fullName evidence="3">DUF6114 domain-containing protein</fullName>
    </submittedName>
</protein>
<evidence type="ECO:0000256" key="1">
    <source>
        <dbReference type="SAM" id="MobiDB-lite"/>
    </source>
</evidence>
<keyword evidence="4" id="KW-1185">Reference proteome</keyword>
<keyword evidence="2" id="KW-0812">Transmembrane</keyword>
<feature type="compositionally biased region" description="Polar residues" evidence="1">
    <location>
        <begin position="191"/>
        <end position="206"/>
    </location>
</feature>
<proteinExistence type="predicted"/>
<dbReference type="Proteomes" id="UP001432209">
    <property type="component" value="Chromosome"/>
</dbReference>
<dbReference type="RefSeq" id="WP_329075947.1">
    <property type="nucleotide sequence ID" value="NZ_CP108849.2"/>
</dbReference>
<dbReference type="EMBL" id="CP109495">
    <property type="protein sequence ID" value="WUX52286.1"/>
    <property type="molecule type" value="Genomic_DNA"/>
</dbReference>
<evidence type="ECO:0000313" key="3">
    <source>
        <dbReference type="EMBL" id="WUX52286.1"/>
    </source>
</evidence>
<sequence>MSAESSDPRGRFTYWRLRFRAWRGTRPFWAGLSTLLSGVPIAYFPYANLKLGNLTLTMATTAGAGSLIIGVLLATLGLTMWFQSIVRVFAGVATILLGLVSIPVSNLGGFTIGVVLALIGGGLSIAWAPGLPAGAADEHTDHRAGDGRPAGHAAVRQQTFVPDGGAVDQGTPDGGGDGPFLPGPSDGDPNLTDTTAHANGGRNSAG</sequence>
<feature type="transmembrane region" description="Helical" evidence="2">
    <location>
        <begin position="85"/>
        <end position="104"/>
    </location>
</feature>